<dbReference type="EMBL" id="QRZA01000007">
    <property type="protein sequence ID" value="RGV34566.1"/>
    <property type="molecule type" value="Genomic_DNA"/>
</dbReference>
<keyword evidence="8" id="KW-0732">Signal</keyword>
<dbReference type="Gene3D" id="2.40.170.20">
    <property type="entry name" value="TonB-dependent receptor, beta-barrel domain"/>
    <property type="match status" value="1"/>
</dbReference>
<evidence type="ECO:0000256" key="4">
    <source>
        <dbReference type="ARBA" id="ARBA00022692"/>
    </source>
</evidence>
<keyword evidence="2 7" id="KW-0813">Transport</keyword>
<dbReference type="AlphaFoldDB" id="A0A412X2L7"/>
<evidence type="ECO:0000256" key="1">
    <source>
        <dbReference type="ARBA" id="ARBA00004571"/>
    </source>
</evidence>
<comment type="caution">
    <text evidence="10">The sequence shown here is derived from an EMBL/GenBank/DDBJ whole genome shotgun (WGS) entry which is preliminary data.</text>
</comment>
<evidence type="ECO:0000256" key="7">
    <source>
        <dbReference type="PROSITE-ProRule" id="PRU01360"/>
    </source>
</evidence>
<dbReference type="Pfam" id="PF07715">
    <property type="entry name" value="Plug"/>
    <property type="match status" value="1"/>
</dbReference>
<evidence type="ECO:0000256" key="5">
    <source>
        <dbReference type="ARBA" id="ARBA00023136"/>
    </source>
</evidence>
<dbReference type="Gene3D" id="2.60.40.1120">
    <property type="entry name" value="Carboxypeptidase-like, regulatory domain"/>
    <property type="match status" value="1"/>
</dbReference>
<dbReference type="InterPro" id="IPR012910">
    <property type="entry name" value="Plug_dom"/>
</dbReference>
<organism evidence="10 11">
    <name type="scientific">Butyricimonas virosa</name>
    <dbReference type="NCBI Taxonomy" id="544645"/>
    <lineage>
        <taxon>Bacteria</taxon>
        <taxon>Pseudomonadati</taxon>
        <taxon>Bacteroidota</taxon>
        <taxon>Bacteroidia</taxon>
        <taxon>Bacteroidales</taxon>
        <taxon>Odoribacteraceae</taxon>
        <taxon>Butyricimonas</taxon>
    </lineage>
</organism>
<feature type="chain" id="PRO_5019074926" evidence="8">
    <location>
        <begin position="40"/>
        <end position="1100"/>
    </location>
</feature>
<evidence type="ECO:0000259" key="9">
    <source>
        <dbReference type="Pfam" id="PF07715"/>
    </source>
</evidence>
<keyword evidence="6 7" id="KW-0998">Cell outer membrane</keyword>
<dbReference type="Gene3D" id="2.170.130.10">
    <property type="entry name" value="TonB-dependent receptor, plug domain"/>
    <property type="match status" value="1"/>
</dbReference>
<accession>A0A412X2L7</accession>
<dbReference type="InterPro" id="IPR023996">
    <property type="entry name" value="TonB-dep_OMP_SusC/RagA"/>
</dbReference>
<dbReference type="SUPFAM" id="SSF49464">
    <property type="entry name" value="Carboxypeptidase regulatory domain-like"/>
    <property type="match status" value="1"/>
</dbReference>
<dbReference type="PROSITE" id="PS52016">
    <property type="entry name" value="TONB_DEPENDENT_REC_3"/>
    <property type="match status" value="1"/>
</dbReference>
<dbReference type="SUPFAM" id="SSF56935">
    <property type="entry name" value="Porins"/>
    <property type="match status" value="1"/>
</dbReference>
<comment type="similarity">
    <text evidence="7">Belongs to the TonB-dependent receptor family.</text>
</comment>
<evidence type="ECO:0000256" key="3">
    <source>
        <dbReference type="ARBA" id="ARBA00022452"/>
    </source>
</evidence>
<keyword evidence="3 7" id="KW-1134">Transmembrane beta strand</keyword>
<reference evidence="10 11" key="1">
    <citation type="submission" date="2018-08" db="EMBL/GenBank/DDBJ databases">
        <title>A genome reference for cultivated species of the human gut microbiota.</title>
        <authorList>
            <person name="Zou Y."/>
            <person name="Xue W."/>
            <person name="Luo G."/>
        </authorList>
    </citation>
    <scope>NUCLEOTIDE SEQUENCE [LARGE SCALE GENOMIC DNA]</scope>
    <source>
        <strain evidence="10 11">AF14-49</strain>
    </source>
</reference>
<protein>
    <submittedName>
        <fullName evidence="10">SusC/RagA family TonB-linked outer membrane protein</fullName>
    </submittedName>
</protein>
<keyword evidence="5 7" id="KW-0472">Membrane</keyword>
<evidence type="ECO:0000256" key="8">
    <source>
        <dbReference type="SAM" id="SignalP"/>
    </source>
</evidence>
<dbReference type="InterPro" id="IPR023997">
    <property type="entry name" value="TonB-dep_OMP_SusC/RagA_CS"/>
</dbReference>
<gene>
    <name evidence="10" type="ORF">DWW18_07745</name>
</gene>
<dbReference type="InterPro" id="IPR008969">
    <property type="entry name" value="CarboxyPept-like_regulatory"/>
</dbReference>
<name>A0A412X2L7_9BACT</name>
<dbReference type="InterPro" id="IPR037066">
    <property type="entry name" value="Plug_dom_sf"/>
</dbReference>
<dbReference type="InterPro" id="IPR039426">
    <property type="entry name" value="TonB-dep_rcpt-like"/>
</dbReference>
<evidence type="ECO:0000313" key="11">
    <source>
        <dbReference type="Proteomes" id="UP000283589"/>
    </source>
</evidence>
<sequence length="1100" mass="123055">MKKRGKLCTPFQKRWCQKILLSMKHLCIFLLVFNMGLNAAVHSQNQRVSVKLKNAGIEDLIVAIKSQCDMGFLYDYGKTKAVKNITVSMQNALLADVLSEALKGTGFVAEIENSMIIIKEIVRGEQKKARVIKGLITDEGKSPLPGVTVLIKGTTIGVVTDTAGRYTLTLPDQKEATLVFSFVGMENVELKVTPERDVYNVIMKESQTALDDVVVTGFFTKNKQSFTGSVKTISVEEIKAVSNTNLISALAMLTPGLKLVENNQAGSNPNNLPEIVIRGTSSLTTEADVNPNQPIIILDGLEITLRDLYDLDINEIERVDVLKDASASALYGERAANGVIVIERKKILNDKLRLSYNLDGTVDFPDLSTYDYLNAADKLEFERRANLYNFENKYDLEEYNRKKLLISKGMDTDWMSKPLRTGYTIGNSIGVSGKGNDMTYRVNANIRNVRGVMRGDYRNTYGISVFLSYHIANKVTVSYQSNYSGVKSKNSPYGTFSDYVTLNPYDGPYDETGALLKKLTWDVNNPLYEAKAGNYDKTSSNTFTNNVNIRWDVMKGLYLTANGSIVSTSSNHEIFTSPTSAVYLSEEDLTKKGYLQESHSKSLNLSGNFVISYNQPIGDNSLLTVNLGGDIYKDDSKSQSFTGTGFLKPELHSPQYASTYQENSHPGGSQQLTTRAGFFAYLNFILHNKYFVDGTIRRSGSSQFGSNNRYAPFWSVGAGWNLHNEAFLQKEWLSTLKLRYSYGVTGNISFPSYQAITTYTYNQDNYYLHGMGAVPKQMGNKDLTWQSTKTHNFGLNADFLDSRFSITFDYYIKTTDDLLIDQTIPPSIGETTVKSNLGKQRNKGYEFDIAAVLVQNKDWRFSLKLNGSHNKNKILAISNALAAANDEANASSEGKPKVLYKEGQSTTAIYAVRSAGINPATGKEVFINKNGEHTLTYNTADKVVIGDEAPKLEGSIFPMLSFRNWSLNISMSYKFGGQVYNLTRAANVENVDPKKNVDQRAFDERWKNVNDLFPYLDIANTESRTNYQSSRFVEDDDILEINRIEVAYEFRSNWLKQIGFKRLRLAAGMNDVARLSTVKYERGTSYPFSRGFSFTISPTF</sequence>
<keyword evidence="4 7" id="KW-0812">Transmembrane</keyword>
<dbReference type="NCBIfam" id="TIGR04057">
    <property type="entry name" value="SusC_RagA_signa"/>
    <property type="match status" value="1"/>
</dbReference>
<evidence type="ECO:0000313" key="10">
    <source>
        <dbReference type="EMBL" id="RGV34566.1"/>
    </source>
</evidence>
<evidence type="ECO:0000256" key="6">
    <source>
        <dbReference type="ARBA" id="ARBA00023237"/>
    </source>
</evidence>
<dbReference type="Proteomes" id="UP000283589">
    <property type="component" value="Unassembled WGS sequence"/>
</dbReference>
<feature type="domain" description="TonB-dependent receptor plug" evidence="9">
    <location>
        <begin position="223"/>
        <end position="339"/>
    </location>
</feature>
<proteinExistence type="inferred from homology"/>
<dbReference type="InterPro" id="IPR036942">
    <property type="entry name" value="Beta-barrel_TonB_sf"/>
</dbReference>
<evidence type="ECO:0000256" key="2">
    <source>
        <dbReference type="ARBA" id="ARBA00022448"/>
    </source>
</evidence>
<dbReference type="Pfam" id="PF13715">
    <property type="entry name" value="CarbopepD_reg_2"/>
    <property type="match status" value="1"/>
</dbReference>
<dbReference type="NCBIfam" id="TIGR04056">
    <property type="entry name" value="OMP_RagA_SusC"/>
    <property type="match status" value="1"/>
</dbReference>
<dbReference type="GO" id="GO:0009279">
    <property type="term" value="C:cell outer membrane"/>
    <property type="evidence" value="ECO:0007669"/>
    <property type="project" value="UniProtKB-SubCell"/>
</dbReference>
<comment type="subcellular location">
    <subcellularLocation>
        <location evidence="1 7">Cell outer membrane</location>
        <topology evidence="1 7">Multi-pass membrane protein</topology>
    </subcellularLocation>
</comment>
<feature type="signal peptide" evidence="8">
    <location>
        <begin position="1"/>
        <end position="39"/>
    </location>
</feature>